<feature type="domain" description="Bromo" evidence="4">
    <location>
        <begin position="796"/>
        <end position="859"/>
    </location>
</feature>
<dbReference type="GO" id="GO:0005634">
    <property type="term" value="C:nucleus"/>
    <property type="evidence" value="ECO:0007669"/>
    <property type="project" value="TreeGrafter"/>
</dbReference>
<feature type="compositionally biased region" description="Polar residues" evidence="3">
    <location>
        <begin position="573"/>
        <end position="590"/>
    </location>
</feature>
<dbReference type="SUPFAM" id="SSF47370">
    <property type="entry name" value="Bromodomain"/>
    <property type="match status" value="3"/>
</dbReference>
<evidence type="ECO:0000313" key="6">
    <source>
        <dbReference type="Proteomes" id="UP000054560"/>
    </source>
</evidence>
<dbReference type="InterPro" id="IPR015943">
    <property type="entry name" value="WD40/YVTN_repeat-like_dom_sf"/>
</dbReference>
<dbReference type="GO" id="GO:0007010">
    <property type="term" value="P:cytoskeleton organization"/>
    <property type="evidence" value="ECO:0007669"/>
    <property type="project" value="TreeGrafter"/>
</dbReference>
<dbReference type="STRING" id="667725.A0A0L0FPL3"/>
<dbReference type="GO" id="GO:0008360">
    <property type="term" value="P:regulation of cell shape"/>
    <property type="evidence" value="ECO:0007669"/>
    <property type="project" value="TreeGrafter"/>
</dbReference>
<dbReference type="eggNOG" id="KOG0008">
    <property type="taxonomic scope" value="Eukaryota"/>
</dbReference>
<keyword evidence="6" id="KW-1185">Reference proteome</keyword>
<protein>
    <recommendedName>
        <fullName evidence="4">Bromo domain-containing protein</fullName>
    </recommendedName>
</protein>
<feature type="domain" description="Bromo" evidence="4">
    <location>
        <begin position="1062"/>
        <end position="1114"/>
    </location>
</feature>
<feature type="compositionally biased region" description="Low complexity" evidence="3">
    <location>
        <begin position="545"/>
        <end position="563"/>
    </location>
</feature>
<dbReference type="InterPro" id="IPR001487">
    <property type="entry name" value="Bromodomain"/>
</dbReference>
<dbReference type="Gene3D" id="1.20.920.10">
    <property type="entry name" value="Bromodomain-like"/>
    <property type="match status" value="3"/>
</dbReference>
<evidence type="ECO:0000313" key="5">
    <source>
        <dbReference type="EMBL" id="KNC78755.1"/>
    </source>
</evidence>
<accession>A0A0L0FPL3</accession>
<feature type="region of interest" description="Disordered" evidence="3">
    <location>
        <begin position="725"/>
        <end position="754"/>
    </location>
</feature>
<dbReference type="CDD" id="cd04369">
    <property type="entry name" value="Bromodomain"/>
    <property type="match status" value="3"/>
</dbReference>
<dbReference type="PROSITE" id="PS50014">
    <property type="entry name" value="BROMODOMAIN_2"/>
    <property type="match status" value="3"/>
</dbReference>
<feature type="compositionally biased region" description="Acidic residues" evidence="3">
    <location>
        <begin position="309"/>
        <end position="320"/>
    </location>
</feature>
<gene>
    <name evidence="5" type="ORF">SARC_08826</name>
</gene>
<dbReference type="PRINTS" id="PR00503">
    <property type="entry name" value="BROMODOMAIN"/>
</dbReference>
<dbReference type="AlphaFoldDB" id="A0A0L0FPL3"/>
<dbReference type="Proteomes" id="UP000054560">
    <property type="component" value="Unassembled WGS sequence"/>
</dbReference>
<dbReference type="InterPro" id="IPR036427">
    <property type="entry name" value="Bromodomain-like_sf"/>
</dbReference>
<feature type="compositionally biased region" description="Acidic residues" evidence="3">
    <location>
        <begin position="463"/>
        <end position="474"/>
    </location>
</feature>
<dbReference type="EMBL" id="KQ242430">
    <property type="protein sequence ID" value="KNC78755.1"/>
    <property type="molecule type" value="Genomic_DNA"/>
</dbReference>
<feature type="compositionally biased region" description="Acidic residues" evidence="3">
    <location>
        <begin position="279"/>
        <end position="289"/>
    </location>
</feature>
<dbReference type="PANTHER" id="PTHR16266">
    <property type="entry name" value="WD REPEAT DOMAIN 9"/>
    <property type="match status" value="1"/>
</dbReference>
<reference evidence="5 6" key="1">
    <citation type="submission" date="2011-02" db="EMBL/GenBank/DDBJ databases">
        <title>The Genome Sequence of Sphaeroforma arctica JP610.</title>
        <authorList>
            <consortium name="The Broad Institute Genome Sequencing Platform"/>
            <person name="Russ C."/>
            <person name="Cuomo C."/>
            <person name="Young S.K."/>
            <person name="Zeng Q."/>
            <person name="Gargeya S."/>
            <person name="Alvarado L."/>
            <person name="Berlin A."/>
            <person name="Chapman S.B."/>
            <person name="Chen Z."/>
            <person name="Freedman E."/>
            <person name="Gellesch M."/>
            <person name="Goldberg J."/>
            <person name="Griggs A."/>
            <person name="Gujja S."/>
            <person name="Heilman E."/>
            <person name="Heiman D."/>
            <person name="Howarth C."/>
            <person name="Mehta T."/>
            <person name="Neiman D."/>
            <person name="Pearson M."/>
            <person name="Roberts A."/>
            <person name="Saif S."/>
            <person name="Shea T."/>
            <person name="Shenoy N."/>
            <person name="Sisk P."/>
            <person name="Stolte C."/>
            <person name="Sykes S."/>
            <person name="White J."/>
            <person name="Yandava C."/>
            <person name="Burger G."/>
            <person name="Gray M.W."/>
            <person name="Holland P.W.H."/>
            <person name="King N."/>
            <person name="Lang F.B.F."/>
            <person name="Roger A.J."/>
            <person name="Ruiz-Trillo I."/>
            <person name="Haas B."/>
            <person name="Nusbaum C."/>
            <person name="Birren B."/>
        </authorList>
    </citation>
    <scope>NUCLEOTIDE SEQUENCE [LARGE SCALE GENOMIC DNA]</scope>
    <source>
        <strain evidence="5 6">JP610</strain>
    </source>
</reference>
<dbReference type="Pfam" id="PF00439">
    <property type="entry name" value="Bromodomain"/>
    <property type="match status" value="2"/>
</dbReference>
<feature type="compositionally biased region" description="Basic residues" evidence="3">
    <location>
        <begin position="424"/>
        <end position="455"/>
    </location>
</feature>
<dbReference type="GO" id="GO:0006357">
    <property type="term" value="P:regulation of transcription by RNA polymerase II"/>
    <property type="evidence" value="ECO:0007669"/>
    <property type="project" value="TreeGrafter"/>
</dbReference>
<dbReference type="SUPFAM" id="SSF50978">
    <property type="entry name" value="WD40 repeat-like"/>
    <property type="match status" value="1"/>
</dbReference>
<evidence type="ECO:0000256" key="3">
    <source>
        <dbReference type="SAM" id="MobiDB-lite"/>
    </source>
</evidence>
<dbReference type="InterPro" id="IPR036322">
    <property type="entry name" value="WD40_repeat_dom_sf"/>
</dbReference>
<feature type="compositionally biased region" description="Basic residues" evidence="3">
    <location>
        <begin position="337"/>
        <end position="355"/>
    </location>
</feature>
<feature type="region of interest" description="Disordered" evidence="3">
    <location>
        <begin position="198"/>
        <end position="711"/>
    </location>
</feature>
<evidence type="ECO:0000256" key="1">
    <source>
        <dbReference type="ARBA" id="ARBA00023117"/>
    </source>
</evidence>
<feature type="compositionally biased region" description="Polar residues" evidence="3">
    <location>
        <begin position="229"/>
        <end position="243"/>
    </location>
</feature>
<sequence length="1143" mass="126015">MIRCTPMYPIQPHPTDPSVVLSGGHDGRLILWDIIEGTCLKMIWNHDPYTMNTHGITDGRFSPDGLCIAITDSFGNVSVIAPEIRGKKVEPKEQQFDERDSRSDYPVCVVNGVVMDSQLNVPIMACPDRRVCSLAGIPYAEQLTEEEYCNYWPVQPRRAVEEYVRHGDELAKAEESNLAYQLSKRTKVSTKIVALGQQEQERKLAQSRARNSAYKREMNRRRKKEQENKVSASTAVILSTSANDRLAANRRAPPLDRSGRSPAGNGTSARRRNNTVYIDADDDTIDVDAPEVVTNAPSSSDAYHVTSSEESETDVSESDTESNFSSDLSDLEYPKATRTRGRKKIASTGKRKATSKARVGSKTGANPQPNPKYKSKKRLSRGVNGTGRGKRAVESDISDDNDTPPSSDTDSGDGSDSDFGVPNRRGRKRASSASRSKARQPSRTRRTTSRARGKRPVLSSDSESADDTNNDCDDNNNNTYNNNDKDSHNNTNANANTNGSGSGDDVIAYSDIAVKPRRGRPAQTNNPLRKNQRGAAKRRRVESYAVDGDSDASADAGEGSSQGRSKGKRARTRYTSQNSQALAGSGSDSDQGMDREVVPHRGSINSAGVGTGAGSGRAAAVGMNYREQPSVEPDSEPNASDGETGMTDSEGEGERASFGSSVPKGKGKITQTPQRKRTPVPMGRGDGREHVNGDMNIPTPEGTSHTQGGRQPRVAIKSVKAVLKGTPRSRASVSVQPYDTHHRGGRKKNGVDDDGLFASNGVQPDAGSEWWDNMPLRALVAIQPVLWNCLDAREYFGDPVNINFFPDYYSTIQNPMDLGTIRDNAKEGAYTNRPSFYIRDVCLVFNNAKAYNKIESDVYKAAQHLESVFTAHLKVLWDNHKDYIELGATDNIHANEFSQTLSDAPLSARAMEQLGLLHAELITTPHTAVHFSRPVFETLRLPGFKQKELQRYLATILKPMDLHNLGICIADGMIKNLQQYASLMELSISNCVSYNLKNSNIVEQAQLLQICYRERLKQVEKAMDESGTPKVPVQLADIRKLHAGIMTSEYASMFNVPVPQHIEGYYEKITEAMDFGSIRDALNSQTVTMNEYMSDCTLVFTNCFLFNELDSPICVTCQQLRDAWLAKCNILLYGRQSSRRRQQ</sequence>
<dbReference type="RefSeq" id="XP_014152657.1">
    <property type="nucleotide sequence ID" value="XM_014297182.1"/>
</dbReference>
<dbReference type="InterPro" id="IPR052060">
    <property type="entry name" value="Bromo_WD_repeat"/>
</dbReference>
<proteinExistence type="predicted"/>
<feature type="compositionally biased region" description="Basic residues" evidence="3">
    <location>
        <begin position="530"/>
        <end position="540"/>
    </location>
</feature>
<dbReference type="OrthoDB" id="10265743at2759"/>
<dbReference type="PANTHER" id="PTHR16266:SF17">
    <property type="entry name" value="BRWD3"/>
    <property type="match status" value="1"/>
</dbReference>
<dbReference type="eggNOG" id="KOG0644">
    <property type="taxonomic scope" value="Eukaryota"/>
</dbReference>
<name>A0A0L0FPL3_9EUKA</name>
<dbReference type="Gene3D" id="2.130.10.10">
    <property type="entry name" value="YVTN repeat-like/Quinoprotein amine dehydrogenase"/>
    <property type="match status" value="1"/>
</dbReference>
<dbReference type="SMART" id="SM00297">
    <property type="entry name" value="BROMO"/>
    <property type="match status" value="2"/>
</dbReference>
<evidence type="ECO:0000256" key="2">
    <source>
        <dbReference type="PROSITE-ProRule" id="PRU00035"/>
    </source>
</evidence>
<feature type="compositionally biased region" description="Low complexity" evidence="3">
    <location>
        <begin position="489"/>
        <end position="499"/>
    </location>
</feature>
<keyword evidence="1 2" id="KW-0103">Bromodomain</keyword>
<dbReference type="GeneID" id="25909330"/>
<feature type="domain" description="Bromo" evidence="4">
    <location>
        <begin position="927"/>
        <end position="1002"/>
    </location>
</feature>
<organism evidence="5 6">
    <name type="scientific">Sphaeroforma arctica JP610</name>
    <dbReference type="NCBI Taxonomy" id="667725"/>
    <lineage>
        <taxon>Eukaryota</taxon>
        <taxon>Ichthyosporea</taxon>
        <taxon>Ichthyophonida</taxon>
        <taxon>Sphaeroforma</taxon>
    </lineage>
</organism>
<evidence type="ECO:0000259" key="4">
    <source>
        <dbReference type="PROSITE" id="PS50014"/>
    </source>
</evidence>